<feature type="domain" description="Excalibur calcium-binding" evidence="1">
    <location>
        <begin position="60"/>
        <end position="97"/>
    </location>
</feature>
<keyword evidence="3" id="KW-1185">Reference proteome</keyword>
<accession>A0A1W1YHP2</accession>
<evidence type="ECO:0000313" key="2">
    <source>
        <dbReference type="EMBL" id="SMC35321.1"/>
    </source>
</evidence>
<dbReference type="Proteomes" id="UP000192360">
    <property type="component" value="Unassembled WGS sequence"/>
</dbReference>
<dbReference type="AlphaFoldDB" id="A0A1W1YHP2"/>
<sequence length="101" mass="11135">MSYRKGYYKKDGTYVQGHFVNKGSVKTKFKVDSKKGCLGILLIILHGLIGLSCTSESNCESKKCADFSNQAEAQAAFDGDKSCYSNLDRDNDNIACENGQY</sequence>
<dbReference type="Pfam" id="PF05901">
    <property type="entry name" value="Excalibur"/>
    <property type="match status" value="1"/>
</dbReference>
<evidence type="ECO:0000259" key="1">
    <source>
        <dbReference type="SMART" id="SM00894"/>
    </source>
</evidence>
<protein>
    <submittedName>
        <fullName evidence="2">Excalibur calcium-binding domain-containing protein</fullName>
    </submittedName>
</protein>
<name>A0A1W1YHP2_9FLAO</name>
<evidence type="ECO:0000313" key="3">
    <source>
        <dbReference type="Proteomes" id="UP000192360"/>
    </source>
</evidence>
<dbReference type="OrthoDB" id="1162491at2"/>
<dbReference type="STRING" id="504486.SAMN05660703_0460"/>
<proteinExistence type="predicted"/>
<gene>
    <name evidence="2" type="ORF">SAMN05660703_0460</name>
</gene>
<dbReference type="EMBL" id="FWXO01000001">
    <property type="protein sequence ID" value="SMC35321.1"/>
    <property type="molecule type" value="Genomic_DNA"/>
</dbReference>
<dbReference type="RefSeq" id="WP_084059773.1">
    <property type="nucleotide sequence ID" value="NZ_FWXO01000001.1"/>
</dbReference>
<organism evidence="2 3">
    <name type="scientific">Cellulophaga tyrosinoxydans</name>
    <dbReference type="NCBI Taxonomy" id="504486"/>
    <lineage>
        <taxon>Bacteria</taxon>
        <taxon>Pseudomonadati</taxon>
        <taxon>Bacteroidota</taxon>
        <taxon>Flavobacteriia</taxon>
        <taxon>Flavobacteriales</taxon>
        <taxon>Flavobacteriaceae</taxon>
        <taxon>Cellulophaga</taxon>
    </lineage>
</organism>
<dbReference type="InterPro" id="IPR008613">
    <property type="entry name" value="Excalibur_Ca-bd_domain"/>
</dbReference>
<reference evidence="2 3" key="1">
    <citation type="submission" date="2017-04" db="EMBL/GenBank/DDBJ databases">
        <authorList>
            <person name="Afonso C.L."/>
            <person name="Miller P.J."/>
            <person name="Scott M.A."/>
            <person name="Spackman E."/>
            <person name="Goraichik I."/>
            <person name="Dimitrov K.M."/>
            <person name="Suarez D.L."/>
            <person name="Swayne D.E."/>
        </authorList>
    </citation>
    <scope>NUCLEOTIDE SEQUENCE [LARGE SCALE GENOMIC DNA]</scope>
    <source>
        <strain evidence="2 3">DSM 21164</strain>
    </source>
</reference>
<dbReference type="SMART" id="SM00894">
    <property type="entry name" value="Excalibur"/>
    <property type="match status" value="1"/>
</dbReference>